<dbReference type="EMBL" id="VSSQ01055830">
    <property type="protein sequence ID" value="MPN09702.1"/>
    <property type="molecule type" value="Genomic_DNA"/>
</dbReference>
<sequence length="214" mass="23778">MRSKQHHAGKLRHALVERGDGLKIEMVGRLVEDEHICAGEHHLCQHAAVLFTAGEHARFLERFLTGEEQPAKPAADGRFILILGELPEPIHQRIGNAIKIRRVVAWQIGLRGGYAPFEAAGIGLHLLHQNLKQRGARELIFAHKRDLIPAADDETHVVEHVSATDVLGQPVDGENIVAHLAVWLEVDKRIPARGRSEITHVEVIEHLLARGCLL</sequence>
<reference evidence="1" key="1">
    <citation type="submission" date="2019-08" db="EMBL/GenBank/DDBJ databases">
        <authorList>
            <person name="Kucharzyk K."/>
            <person name="Murdoch R.W."/>
            <person name="Higgins S."/>
            <person name="Loffler F."/>
        </authorList>
    </citation>
    <scope>NUCLEOTIDE SEQUENCE</scope>
</reference>
<name>A0A645F846_9ZZZZ</name>
<protein>
    <submittedName>
        <fullName evidence="1">Uncharacterized protein</fullName>
    </submittedName>
</protein>
<comment type="caution">
    <text evidence="1">The sequence shown here is derived from an EMBL/GenBank/DDBJ whole genome shotgun (WGS) entry which is preliminary data.</text>
</comment>
<dbReference type="AntiFam" id="ANF00142">
    <property type="entry name" value="Shadow ORF (opposite yadG)"/>
</dbReference>
<evidence type="ECO:0000313" key="1">
    <source>
        <dbReference type="EMBL" id="MPN09702.1"/>
    </source>
</evidence>
<accession>A0A645F846</accession>
<proteinExistence type="predicted"/>
<dbReference type="AlphaFoldDB" id="A0A645F846"/>
<organism evidence="1">
    <name type="scientific">bioreactor metagenome</name>
    <dbReference type="NCBI Taxonomy" id="1076179"/>
    <lineage>
        <taxon>unclassified sequences</taxon>
        <taxon>metagenomes</taxon>
        <taxon>ecological metagenomes</taxon>
    </lineage>
</organism>
<gene>
    <name evidence="1" type="ORF">SDC9_156994</name>
</gene>